<name>X1HAM7_9ZZZZ</name>
<protein>
    <submittedName>
        <fullName evidence="1">Uncharacterized protein</fullName>
    </submittedName>
</protein>
<comment type="caution">
    <text evidence="1">The sequence shown here is derived from an EMBL/GenBank/DDBJ whole genome shotgun (WGS) entry which is preliminary data.</text>
</comment>
<dbReference type="AlphaFoldDB" id="X1HAM7"/>
<evidence type="ECO:0000313" key="1">
    <source>
        <dbReference type="EMBL" id="GAH66432.1"/>
    </source>
</evidence>
<reference evidence="1" key="1">
    <citation type="journal article" date="2014" name="Front. Microbiol.">
        <title>High frequency of phylogenetically diverse reductive dehalogenase-homologous genes in deep subseafloor sedimentary metagenomes.</title>
        <authorList>
            <person name="Kawai M."/>
            <person name="Futagami T."/>
            <person name="Toyoda A."/>
            <person name="Takaki Y."/>
            <person name="Nishi S."/>
            <person name="Hori S."/>
            <person name="Arai W."/>
            <person name="Tsubouchi T."/>
            <person name="Morono Y."/>
            <person name="Uchiyama I."/>
            <person name="Ito T."/>
            <person name="Fujiyama A."/>
            <person name="Inagaki F."/>
            <person name="Takami H."/>
        </authorList>
    </citation>
    <scope>NUCLEOTIDE SEQUENCE</scope>
    <source>
        <strain evidence="1">Expedition CK06-06</strain>
    </source>
</reference>
<gene>
    <name evidence="1" type="ORF">S03H2_52499</name>
</gene>
<proteinExistence type="predicted"/>
<organism evidence="1">
    <name type="scientific">marine sediment metagenome</name>
    <dbReference type="NCBI Taxonomy" id="412755"/>
    <lineage>
        <taxon>unclassified sequences</taxon>
        <taxon>metagenomes</taxon>
        <taxon>ecological metagenomes</taxon>
    </lineage>
</organism>
<sequence>MKKGGIPLARLQLRLPAREEHKEYLNQWGVKPLVPHFPLAEPAITNSLLLLF</sequence>
<accession>X1HAM7</accession>
<dbReference type="EMBL" id="BARU01033350">
    <property type="protein sequence ID" value="GAH66432.1"/>
    <property type="molecule type" value="Genomic_DNA"/>
</dbReference>